<accession>A0ABT6C8U1</accession>
<dbReference type="InterPro" id="IPR032783">
    <property type="entry name" value="AraC_lig"/>
</dbReference>
<evidence type="ECO:0000256" key="1">
    <source>
        <dbReference type="ARBA" id="ARBA00023015"/>
    </source>
</evidence>
<dbReference type="Pfam" id="PF12852">
    <property type="entry name" value="Cupin_6"/>
    <property type="match status" value="1"/>
</dbReference>
<proteinExistence type="predicted"/>
<keyword evidence="6" id="KW-1185">Reference proteome</keyword>
<keyword evidence="1" id="KW-0805">Transcription regulation</keyword>
<evidence type="ECO:0000313" key="5">
    <source>
        <dbReference type="EMBL" id="MDF8263711.1"/>
    </source>
</evidence>
<keyword evidence="2" id="KW-0238">DNA-binding</keyword>
<evidence type="ECO:0000259" key="4">
    <source>
        <dbReference type="PROSITE" id="PS01124"/>
    </source>
</evidence>
<reference evidence="5 6" key="1">
    <citation type="submission" date="2023-03" db="EMBL/GenBank/DDBJ databases">
        <title>YIM 133296 draft genome.</title>
        <authorList>
            <person name="Xiong L."/>
        </authorList>
    </citation>
    <scope>NUCLEOTIDE SEQUENCE [LARGE SCALE GENOMIC DNA]</scope>
    <source>
        <strain evidence="5 6">YIM 133296</strain>
    </source>
</reference>
<dbReference type="SUPFAM" id="SSF46689">
    <property type="entry name" value="Homeodomain-like"/>
    <property type="match status" value="2"/>
</dbReference>
<gene>
    <name evidence="5" type="ORF">P4R38_05585</name>
</gene>
<evidence type="ECO:0000313" key="6">
    <source>
        <dbReference type="Proteomes" id="UP001528912"/>
    </source>
</evidence>
<dbReference type="Gene3D" id="1.10.10.60">
    <property type="entry name" value="Homeodomain-like"/>
    <property type="match status" value="1"/>
</dbReference>
<dbReference type="EMBL" id="JAROAV010000021">
    <property type="protein sequence ID" value="MDF8263711.1"/>
    <property type="molecule type" value="Genomic_DNA"/>
</dbReference>
<organism evidence="5 6">
    <name type="scientific">Luteipulveratus flavus</name>
    <dbReference type="NCBI Taxonomy" id="3031728"/>
    <lineage>
        <taxon>Bacteria</taxon>
        <taxon>Bacillati</taxon>
        <taxon>Actinomycetota</taxon>
        <taxon>Actinomycetes</taxon>
        <taxon>Micrococcales</taxon>
        <taxon>Dermacoccaceae</taxon>
        <taxon>Luteipulveratus</taxon>
    </lineage>
</organism>
<protein>
    <submittedName>
        <fullName evidence="5">AraC family transcriptional regulator</fullName>
    </submittedName>
</protein>
<dbReference type="PANTHER" id="PTHR46796">
    <property type="entry name" value="HTH-TYPE TRANSCRIPTIONAL ACTIVATOR RHAS-RELATED"/>
    <property type="match status" value="1"/>
</dbReference>
<sequence>MDITGALLSGPRAQRAFALKVCLASGWRLRICDRAALCLLVPVRGSLCVRFDDGEELRVEAGEVAMVRGPEPYDAYDVAGAEQLAVIEPDGRCYSPEGTLLRDQLSLGVRTWGDDPDGGSVFLTATYAETNEVGARLLEALPRTLVVDAGRLDWPVVDMLHGEVVRDAPGQEVVIDRLLDLLLMGVLRAWSTDGAGAPAWAGATDDAMVRRVLAAMHHHPAQPWTVASLARFAGVSRAVLARRFADAVGEPPMAYLTRWRIQLAADLLVDGGDTLQRVAGEVGYASPFGLSAAFKRVKGVSPAQYRTRVREERIGAGAP</sequence>
<dbReference type="SMART" id="SM00342">
    <property type="entry name" value="HTH_ARAC"/>
    <property type="match status" value="1"/>
</dbReference>
<feature type="domain" description="HTH araC/xylS-type" evidence="4">
    <location>
        <begin position="210"/>
        <end position="308"/>
    </location>
</feature>
<keyword evidence="3" id="KW-0804">Transcription</keyword>
<dbReference type="InterPro" id="IPR009057">
    <property type="entry name" value="Homeodomain-like_sf"/>
</dbReference>
<dbReference type="Proteomes" id="UP001528912">
    <property type="component" value="Unassembled WGS sequence"/>
</dbReference>
<evidence type="ECO:0000256" key="2">
    <source>
        <dbReference type="ARBA" id="ARBA00023125"/>
    </source>
</evidence>
<dbReference type="InterPro" id="IPR050204">
    <property type="entry name" value="AraC_XylS_family_regulators"/>
</dbReference>
<dbReference type="InterPro" id="IPR018060">
    <property type="entry name" value="HTH_AraC"/>
</dbReference>
<name>A0ABT6C8U1_9MICO</name>
<comment type="caution">
    <text evidence="5">The sequence shown here is derived from an EMBL/GenBank/DDBJ whole genome shotgun (WGS) entry which is preliminary data.</text>
</comment>
<dbReference type="PROSITE" id="PS01124">
    <property type="entry name" value="HTH_ARAC_FAMILY_2"/>
    <property type="match status" value="1"/>
</dbReference>
<dbReference type="PANTHER" id="PTHR46796:SF13">
    <property type="entry name" value="HTH-TYPE TRANSCRIPTIONAL ACTIVATOR RHAS"/>
    <property type="match status" value="1"/>
</dbReference>
<dbReference type="RefSeq" id="WP_277191376.1">
    <property type="nucleotide sequence ID" value="NZ_JAROAV010000021.1"/>
</dbReference>
<dbReference type="Pfam" id="PF12833">
    <property type="entry name" value="HTH_18"/>
    <property type="match status" value="1"/>
</dbReference>
<evidence type="ECO:0000256" key="3">
    <source>
        <dbReference type="ARBA" id="ARBA00023163"/>
    </source>
</evidence>